<proteinExistence type="inferred from homology"/>
<dbReference type="PANTHER" id="PTHR33573">
    <property type="entry name" value="CASP-LIKE PROTEIN 4A4"/>
    <property type="match status" value="1"/>
</dbReference>
<comment type="subcellular location">
    <subcellularLocation>
        <location evidence="1 8">Cell membrane</location>
        <topology evidence="1 8">Multi-pass membrane protein</topology>
    </subcellularLocation>
</comment>
<keyword evidence="6 8" id="KW-1133">Transmembrane helix</keyword>
<dbReference type="GO" id="GO:0005886">
    <property type="term" value="C:plasma membrane"/>
    <property type="evidence" value="ECO:0007669"/>
    <property type="project" value="UniProtKB-SubCell"/>
</dbReference>
<feature type="compositionally biased region" description="Basic and acidic residues" evidence="9">
    <location>
        <begin position="1"/>
        <end position="28"/>
    </location>
</feature>
<keyword evidence="5 8" id="KW-0812">Transmembrane</keyword>
<feature type="transmembrane region" description="Helical" evidence="8">
    <location>
        <begin position="285"/>
        <end position="307"/>
    </location>
</feature>
<feature type="transmembrane region" description="Helical" evidence="8">
    <location>
        <begin position="246"/>
        <end position="265"/>
    </location>
</feature>
<name>A0A8S9QSS9_BRACR</name>
<dbReference type="EMBL" id="QGKX02000996">
    <property type="protein sequence ID" value="KAF3555904.1"/>
    <property type="molecule type" value="Genomic_DNA"/>
</dbReference>
<reference evidence="11" key="1">
    <citation type="submission" date="2019-12" db="EMBL/GenBank/DDBJ databases">
        <title>Genome sequencing and annotation of Brassica cretica.</title>
        <authorList>
            <person name="Studholme D.J."/>
            <person name="Sarris P."/>
        </authorList>
    </citation>
    <scope>NUCLEOTIDE SEQUENCE</scope>
    <source>
        <strain evidence="11">PFS-109/04</strain>
        <tissue evidence="11">Leaf</tissue>
    </source>
</reference>
<evidence type="ECO:0000256" key="6">
    <source>
        <dbReference type="ARBA" id="ARBA00022989"/>
    </source>
</evidence>
<evidence type="ECO:0000256" key="7">
    <source>
        <dbReference type="ARBA" id="ARBA00023136"/>
    </source>
</evidence>
<evidence type="ECO:0000256" key="2">
    <source>
        <dbReference type="ARBA" id="ARBA00007651"/>
    </source>
</evidence>
<keyword evidence="7 8" id="KW-0472">Membrane</keyword>
<evidence type="ECO:0000256" key="3">
    <source>
        <dbReference type="ARBA" id="ARBA00011489"/>
    </source>
</evidence>
<evidence type="ECO:0000313" key="12">
    <source>
        <dbReference type="Proteomes" id="UP000712600"/>
    </source>
</evidence>
<comment type="caution">
    <text evidence="11">The sequence shown here is derived from an EMBL/GenBank/DDBJ whole genome shotgun (WGS) entry which is preliminary data.</text>
</comment>
<gene>
    <name evidence="11" type="ORF">F2Q69_00010898</name>
</gene>
<dbReference type="InterPro" id="IPR006702">
    <property type="entry name" value="CASP_dom"/>
</dbReference>
<feature type="compositionally biased region" description="Basic and acidic residues" evidence="9">
    <location>
        <begin position="52"/>
        <end position="70"/>
    </location>
</feature>
<evidence type="ECO:0000256" key="8">
    <source>
        <dbReference type="RuleBase" id="RU361233"/>
    </source>
</evidence>
<organism evidence="11 12">
    <name type="scientific">Brassica cretica</name>
    <name type="common">Mustard</name>
    <dbReference type="NCBI Taxonomy" id="69181"/>
    <lineage>
        <taxon>Eukaryota</taxon>
        <taxon>Viridiplantae</taxon>
        <taxon>Streptophyta</taxon>
        <taxon>Embryophyta</taxon>
        <taxon>Tracheophyta</taxon>
        <taxon>Spermatophyta</taxon>
        <taxon>Magnoliopsida</taxon>
        <taxon>eudicotyledons</taxon>
        <taxon>Gunneridae</taxon>
        <taxon>Pentapetalae</taxon>
        <taxon>rosids</taxon>
        <taxon>malvids</taxon>
        <taxon>Brassicales</taxon>
        <taxon>Brassicaceae</taxon>
        <taxon>Brassiceae</taxon>
        <taxon>Brassica</taxon>
    </lineage>
</organism>
<comment type="subunit">
    <text evidence="3 8">Homodimer and heterodimers.</text>
</comment>
<evidence type="ECO:0000313" key="11">
    <source>
        <dbReference type="EMBL" id="KAF3555904.1"/>
    </source>
</evidence>
<evidence type="ECO:0000256" key="1">
    <source>
        <dbReference type="ARBA" id="ARBA00004651"/>
    </source>
</evidence>
<feature type="region of interest" description="Disordered" evidence="9">
    <location>
        <begin position="1"/>
        <end position="87"/>
    </location>
</feature>
<evidence type="ECO:0000256" key="9">
    <source>
        <dbReference type="SAM" id="MobiDB-lite"/>
    </source>
</evidence>
<comment type="similarity">
    <text evidence="2 8">Belongs to the Casparian strip membrane proteins (CASP) family.</text>
</comment>
<evidence type="ECO:0000256" key="4">
    <source>
        <dbReference type="ARBA" id="ARBA00022475"/>
    </source>
</evidence>
<evidence type="ECO:0000259" key="10">
    <source>
        <dbReference type="Pfam" id="PF04535"/>
    </source>
</evidence>
<dbReference type="Proteomes" id="UP000712600">
    <property type="component" value="Unassembled WGS sequence"/>
</dbReference>
<keyword evidence="4 8" id="KW-1003">Cell membrane</keyword>
<protein>
    <recommendedName>
        <fullName evidence="8">CASP-like protein</fullName>
    </recommendedName>
</protein>
<dbReference type="AlphaFoldDB" id="A0A8S9QSS9"/>
<feature type="transmembrane region" description="Helical" evidence="8">
    <location>
        <begin position="377"/>
        <end position="398"/>
    </location>
</feature>
<dbReference type="Pfam" id="PF04535">
    <property type="entry name" value="CASP_dom"/>
    <property type="match status" value="1"/>
</dbReference>
<dbReference type="PANTHER" id="PTHR33573:SF43">
    <property type="entry name" value="CASP-LIKE PROTEIN"/>
    <property type="match status" value="1"/>
</dbReference>
<sequence length="401" mass="44837">MNEDIQKEDHREDSSPTKQLEHEKDKDQATVSTELEEVRVVETEQTLILGKGSEEDKNDEGNKVALKETEWSDVTPGKASRSPKKINSEVEQSLIISNSRFSVLALTDEDGEEEEMVEIAGGTKDSGVSDQKETSCVRDGNNKQFHRAARVREVRNAIREIQRSDGSVATSQEEIKAEAVEHLTQILSLIPDSFVGTTEEEIHQLLNYRSRRHRAEHLITIDAEIMRLRAQGLIAEDDVQLWKVVLFLRVLTAVFLVITVIILSTNSVTIDSQGTALKYYFKDVYAYRYMFSAAIIGLVYAVIQLFFTISELATRIKNPINYQLDFYGDKIISYLLATGSAAGFGVSKDLKDALLALVALDSTDPVDKFFSRGYASASMLLFAFVCLAVLSVFSSYAISKH</sequence>
<comment type="caution">
    <text evidence="8">Lacks conserved residue(s) required for the propagation of feature annotation.</text>
</comment>
<accession>A0A8S9QSS9</accession>
<evidence type="ECO:0000256" key="5">
    <source>
        <dbReference type="ARBA" id="ARBA00022692"/>
    </source>
</evidence>
<feature type="domain" description="Casparian strip membrane protein" evidence="10">
    <location>
        <begin position="241"/>
        <end position="386"/>
    </location>
</feature>